<dbReference type="Proteomes" id="UP000184290">
    <property type="component" value="Unassembled WGS sequence"/>
</dbReference>
<protein>
    <recommendedName>
        <fullName evidence="4">DUF2946 domain-containing protein</fullName>
    </recommendedName>
</protein>
<keyword evidence="1" id="KW-1133">Transmembrane helix</keyword>
<reference evidence="2 3" key="1">
    <citation type="submission" date="2016-11" db="EMBL/GenBank/DDBJ databases">
        <authorList>
            <person name="Varghese N."/>
            <person name="Submissions S."/>
        </authorList>
    </citation>
    <scope>NUCLEOTIDE SEQUENCE [LARGE SCALE GENOMIC DNA]</scope>
    <source>
        <strain evidence="2 3">DSM 21988</strain>
    </source>
</reference>
<gene>
    <name evidence="2" type="ORF">SAMN02745911_2017</name>
</gene>
<dbReference type="RefSeq" id="WP_060603667.1">
    <property type="nucleotide sequence ID" value="NZ_FQZC01000002.1"/>
</dbReference>
<sequence>MRWVRQIIGDRLSGGVLAALTGYLLVLQVLMTGFACGSTVTLQPEAGVRFVICHPSDVVGASSDDGTTQDSQGHRCPCAVCHMADPTLLAALPQGSDLGPAFARAEMAVPLPHRVADPLPTPHLLGLARDTRGPPQASA</sequence>
<accession>A0ABY1II36</accession>
<keyword evidence="1" id="KW-0812">Transmembrane</keyword>
<comment type="caution">
    <text evidence="2">The sequence shown here is derived from an EMBL/GenBank/DDBJ whole genome shotgun (WGS) entry which is preliminary data.</text>
</comment>
<dbReference type="EMBL" id="FQZC01000002">
    <property type="protein sequence ID" value="SHJ20596.1"/>
    <property type="molecule type" value="Genomic_DNA"/>
</dbReference>
<keyword evidence="3" id="KW-1185">Reference proteome</keyword>
<feature type="transmembrane region" description="Helical" evidence="1">
    <location>
        <begin position="12"/>
        <end position="35"/>
    </location>
</feature>
<keyword evidence="1" id="KW-0472">Membrane</keyword>
<evidence type="ECO:0008006" key="4">
    <source>
        <dbReference type="Google" id="ProtNLM"/>
    </source>
</evidence>
<evidence type="ECO:0000256" key="1">
    <source>
        <dbReference type="SAM" id="Phobius"/>
    </source>
</evidence>
<name>A0ABY1II36_9HYPH</name>
<evidence type="ECO:0000313" key="3">
    <source>
        <dbReference type="Proteomes" id="UP000184290"/>
    </source>
</evidence>
<proteinExistence type="predicted"/>
<organism evidence="2 3">
    <name type="scientific">Aureimonas altamirensis DSM 21988</name>
    <dbReference type="NCBI Taxonomy" id="1121026"/>
    <lineage>
        <taxon>Bacteria</taxon>
        <taxon>Pseudomonadati</taxon>
        <taxon>Pseudomonadota</taxon>
        <taxon>Alphaproteobacteria</taxon>
        <taxon>Hyphomicrobiales</taxon>
        <taxon>Aurantimonadaceae</taxon>
        <taxon>Aureimonas</taxon>
    </lineage>
</organism>
<evidence type="ECO:0000313" key="2">
    <source>
        <dbReference type="EMBL" id="SHJ20596.1"/>
    </source>
</evidence>